<evidence type="ECO:0000256" key="1">
    <source>
        <dbReference type="ARBA" id="ARBA00010370"/>
    </source>
</evidence>
<dbReference type="PANTHER" id="PTHR10201">
    <property type="entry name" value="MATRIX METALLOPROTEINASE"/>
    <property type="match status" value="1"/>
</dbReference>
<dbReference type="GO" id="GO:0004222">
    <property type="term" value="F:metalloendopeptidase activity"/>
    <property type="evidence" value="ECO:0007669"/>
    <property type="project" value="InterPro"/>
</dbReference>
<feature type="binding site" evidence="11">
    <location>
        <position position="253"/>
    </location>
    <ligand>
        <name>Zn(2+)</name>
        <dbReference type="ChEBI" id="CHEBI:29105"/>
        <label>2</label>
        <note>catalytic</note>
    </ligand>
</feature>
<dbReference type="PROSITE" id="PS51642">
    <property type="entry name" value="HEMOPEXIN_2"/>
    <property type="match status" value="4"/>
</dbReference>
<dbReference type="SUPFAM" id="SSF55486">
    <property type="entry name" value="Metalloproteases ('zincins'), catalytic domain"/>
    <property type="match status" value="1"/>
</dbReference>
<feature type="binding site" evidence="11">
    <location>
        <position position="380"/>
    </location>
    <ligand>
        <name>Ca(2+)</name>
        <dbReference type="ChEBI" id="CHEBI:29108"/>
        <label>4</label>
    </ligand>
</feature>
<protein>
    <recommendedName>
        <fullName evidence="16">Peptidase metallopeptidase domain-containing protein</fullName>
    </recommendedName>
</protein>
<dbReference type="SUPFAM" id="SSF47090">
    <property type="entry name" value="PGBD-like"/>
    <property type="match status" value="1"/>
</dbReference>
<dbReference type="FunFam" id="3.40.390.10:FF:000022">
    <property type="entry name" value="Matrix metalloproteinase 1, isoform C"/>
    <property type="match status" value="1"/>
</dbReference>
<dbReference type="InterPro" id="IPR001818">
    <property type="entry name" value="Pept_M10_metallopeptidase"/>
</dbReference>
<keyword evidence="15" id="KW-0472">Membrane</keyword>
<evidence type="ECO:0000256" key="2">
    <source>
        <dbReference type="ARBA" id="ARBA00022670"/>
    </source>
</evidence>
<evidence type="ECO:0000256" key="12">
    <source>
        <dbReference type="PIRSR" id="PIRSR621190-4"/>
    </source>
</evidence>
<keyword evidence="15" id="KW-1133">Transmembrane helix</keyword>
<reference evidence="17" key="1">
    <citation type="journal article" date="2023" name="G3 (Bethesda)">
        <title>A reference genome for the long-term kleptoplast-retaining sea slug Elysia crispata morphotype clarki.</title>
        <authorList>
            <person name="Eastman K.E."/>
            <person name="Pendleton A.L."/>
            <person name="Shaikh M.A."/>
            <person name="Suttiyut T."/>
            <person name="Ogas R."/>
            <person name="Tomko P."/>
            <person name="Gavelis G."/>
            <person name="Widhalm J.R."/>
            <person name="Wisecaver J.H."/>
        </authorList>
    </citation>
    <scope>NUCLEOTIDE SEQUENCE</scope>
    <source>
        <strain evidence="17">ECLA1</strain>
    </source>
</reference>
<feature type="binding site" evidence="11">
    <location>
        <position position="334"/>
    </location>
    <ligand>
        <name>Ca(2+)</name>
        <dbReference type="ChEBI" id="CHEBI:29108"/>
        <label>4</label>
    </ligand>
</feature>
<evidence type="ECO:0000256" key="14">
    <source>
        <dbReference type="SAM" id="MobiDB-lite"/>
    </source>
</evidence>
<feature type="repeat" description="Hemopexin" evidence="13">
    <location>
        <begin position="467"/>
        <end position="514"/>
    </location>
</feature>
<feature type="binding site" description="in inhibited form" evidence="11">
    <location>
        <position position="120"/>
    </location>
    <ligand>
        <name>Zn(2+)</name>
        <dbReference type="ChEBI" id="CHEBI:29105"/>
        <label>2</label>
        <note>catalytic</note>
    </ligand>
</feature>
<keyword evidence="15" id="KW-0812">Transmembrane</keyword>
<feature type="binding site" evidence="11">
    <location>
        <position position="204"/>
    </location>
    <ligand>
        <name>Zn(2+)</name>
        <dbReference type="ChEBI" id="CHEBI:29105"/>
        <label>1</label>
    </ligand>
</feature>
<evidence type="ECO:0000256" key="5">
    <source>
        <dbReference type="ARBA" id="ARBA00022737"/>
    </source>
</evidence>
<feature type="binding site" evidence="11">
    <location>
        <position position="235"/>
    </location>
    <ligand>
        <name>Ca(2+)</name>
        <dbReference type="ChEBI" id="CHEBI:29108"/>
        <label>1</label>
    </ligand>
</feature>
<feature type="binding site" evidence="11">
    <location>
        <position position="211"/>
    </location>
    <ligand>
        <name>Ca(2+)</name>
        <dbReference type="ChEBI" id="CHEBI:29108"/>
        <label>3</label>
    </ligand>
</feature>
<feature type="binding site" evidence="11">
    <location>
        <position position="228"/>
    </location>
    <ligand>
        <name>Ca(2+)</name>
        <dbReference type="ChEBI" id="CHEBI:29108"/>
        <label>2</label>
    </ligand>
</feature>
<feature type="binding site" evidence="11">
    <location>
        <position position="206"/>
    </location>
    <ligand>
        <name>Zn(2+)</name>
        <dbReference type="ChEBI" id="CHEBI:29105"/>
        <label>1</label>
    </ligand>
</feature>
<gene>
    <name evidence="17" type="ORF">RRG08_047754</name>
</gene>
<evidence type="ECO:0000313" key="17">
    <source>
        <dbReference type="EMBL" id="KAK3781213.1"/>
    </source>
</evidence>
<dbReference type="GO" id="GO:0006508">
    <property type="term" value="P:proteolysis"/>
    <property type="evidence" value="ECO:0007669"/>
    <property type="project" value="UniProtKB-KW"/>
</dbReference>
<evidence type="ECO:0000256" key="8">
    <source>
        <dbReference type="ARBA" id="ARBA00023049"/>
    </source>
</evidence>
<feature type="modified residue" description="Phosphotyrosine; by PKDCC" evidence="12">
    <location>
        <position position="408"/>
    </location>
</feature>
<evidence type="ECO:0000256" key="3">
    <source>
        <dbReference type="ARBA" id="ARBA00022723"/>
    </source>
</evidence>
<dbReference type="SMART" id="SM00235">
    <property type="entry name" value="ZnMc"/>
    <property type="match status" value="1"/>
</dbReference>
<name>A0AAE1DTM5_9GAST</name>
<dbReference type="Proteomes" id="UP001283361">
    <property type="component" value="Unassembled WGS sequence"/>
</dbReference>
<dbReference type="GO" id="GO:0008270">
    <property type="term" value="F:zinc ion binding"/>
    <property type="evidence" value="ECO:0007669"/>
    <property type="project" value="InterPro"/>
</dbReference>
<evidence type="ECO:0000256" key="6">
    <source>
        <dbReference type="ARBA" id="ARBA00022801"/>
    </source>
</evidence>
<keyword evidence="7 11" id="KW-0862">Zinc</keyword>
<feature type="binding site" evidence="11">
    <location>
        <position position="257"/>
    </location>
    <ligand>
        <name>Zn(2+)</name>
        <dbReference type="ChEBI" id="CHEBI:29105"/>
        <label>2</label>
        <note>catalytic</note>
    </ligand>
</feature>
<dbReference type="EMBL" id="JAWDGP010002654">
    <property type="protein sequence ID" value="KAK3781213.1"/>
    <property type="molecule type" value="Genomic_DNA"/>
</dbReference>
<evidence type="ECO:0000256" key="15">
    <source>
        <dbReference type="SAM" id="Phobius"/>
    </source>
</evidence>
<feature type="binding site" evidence="11">
    <location>
        <position position="230"/>
    </location>
    <ligand>
        <name>Zn(2+)</name>
        <dbReference type="ChEBI" id="CHEBI:29105"/>
        <label>1</label>
    </ligand>
</feature>
<evidence type="ECO:0000256" key="10">
    <source>
        <dbReference type="PIRSR" id="PIRSR621190-1"/>
    </source>
</evidence>
<feature type="repeat" description="Hemopexin" evidence="13">
    <location>
        <begin position="420"/>
        <end position="466"/>
    </location>
</feature>
<feature type="repeat" description="Hemopexin" evidence="13">
    <location>
        <begin position="376"/>
        <end position="419"/>
    </location>
</feature>
<evidence type="ECO:0000256" key="9">
    <source>
        <dbReference type="ARBA" id="ARBA00023145"/>
    </source>
</evidence>
<keyword evidence="4" id="KW-0732">Signal</keyword>
<comment type="similarity">
    <text evidence="1">Belongs to the peptidase M10A family.</text>
</comment>
<dbReference type="InterPro" id="IPR021190">
    <property type="entry name" value="Pept_M10A"/>
</dbReference>
<feature type="binding site" evidence="11">
    <location>
        <position position="271"/>
    </location>
    <ligand>
        <name>Zn(2+)</name>
        <dbReference type="ChEBI" id="CHEBI:29105"/>
        <label>2</label>
        <note>catalytic</note>
    </ligand>
</feature>
<dbReference type="InterPro" id="IPR006026">
    <property type="entry name" value="Peptidase_Metallo"/>
</dbReference>
<comment type="cofactor">
    <cofactor evidence="11">
        <name>Ca(2+)</name>
        <dbReference type="ChEBI" id="CHEBI:29108"/>
    </cofactor>
    <text evidence="11">Can bind about 5 Ca(2+) ions per subunit.</text>
</comment>
<feature type="binding site" evidence="11">
    <location>
        <position position="212"/>
    </location>
    <ligand>
        <name>Ca(2+)</name>
        <dbReference type="ChEBI" id="CHEBI:29108"/>
        <label>3</label>
    </ligand>
</feature>
<dbReference type="CDD" id="cd04278">
    <property type="entry name" value="ZnMc_MMP"/>
    <property type="match status" value="1"/>
</dbReference>
<dbReference type="GO" id="GO:0030574">
    <property type="term" value="P:collagen catabolic process"/>
    <property type="evidence" value="ECO:0007669"/>
    <property type="project" value="TreeGrafter"/>
</dbReference>
<accession>A0AAE1DTM5</accession>
<dbReference type="Gene3D" id="3.40.390.10">
    <property type="entry name" value="Collagenase (Catalytic Domain)"/>
    <property type="match status" value="1"/>
</dbReference>
<feature type="binding site" evidence="11">
    <location>
        <position position="263"/>
    </location>
    <ligand>
        <name>Zn(2+)</name>
        <dbReference type="ChEBI" id="CHEBI:29105"/>
        <label>2</label>
        <note>catalytic</note>
    </ligand>
</feature>
<dbReference type="PRINTS" id="PR00138">
    <property type="entry name" value="MATRIXIN"/>
</dbReference>
<dbReference type="SUPFAM" id="SSF50923">
    <property type="entry name" value="Hemopexin-like domain"/>
    <property type="match status" value="1"/>
</dbReference>
<proteinExistence type="inferred from homology"/>
<dbReference type="PANTHER" id="PTHR10201:SF291">
    <property type="entry name" value="MATRIX METALLOPROTEINASE 1, ISOFORM C-RELATED"/>
    <property type="match status" value="1"/>
</dbReference>
<keyword evidence="9" id="KW-0865">Zymogen</keyword>
<keyword evidence="5" id="KW-0677">Repeat</keyword>
<comment type="cofactor">
    <cofactor evidence="11">
        <name>Zn(2+)</name>
        <dbReference type="ChEBI" id="CHEBI:29105"/>
    </cofactor>
    <text evidence="11">Binds 2 Zn(2+) ions per subunit.</text>
</comment>
<keyword evidence="18" id="KW-1185">Reference proteome</keyword>
<keyword evidence="8" id="KW-0482">Metalloprotease</keyword>
<dbReference type="GO" id="GO:0030198">
    <property type="term" value="P:extracellular matrix organization"/>
    <property type="evidence" value="ECO:0007669"/>
    <property type="project" value="TreeGrafter"/>
</dbReference>
<dbReference type="Gene3D" id="2.110.10.10">
    <property type="entry name" value="Hemopexin-like domain"/>
    <property type="match status" value="2"/>
</dbReference>
<feature type="binding site" evidence="11">
    <location>
        <position position="471"/>
    </location>
    <ligand>
        <name>Ca(2+)</name>
        <dbReference type="ChEBI" id="CHEBI:29108"/>
        <label>4</label>
    </ligand>
</feature>
<dbReference type="GO" id="GO:0005615">
    <property type="term" value="C:extracellular space"/>
    <property type="evidence" value="ECO:0007669"/>
    <property type="project" value="TreeGrafter"/>
</dbReference>
<evidence type="ECO:0000259" key="16">
    <source>
        <dbReference type="SMART" id="SM00235"/>
    </source>
</evidence>
<dbReference type="InterPro" id="IPR018487">
    <property type="entry name" value="Hemopexin-like_repeat"/>
</dbReference>
<keyword evidence="6" id="KW-0378">Hydrolase</keyword>
<feature type="binding site" evidence="11">
    <location>
        <position position="219"/>
    </location>
    <ligand>
        <name>Zn(2+)</name>
        <dbReference type="ChEBI" id="CHEBI:29105"/>
        <label>1</label>
    </ligand>
</feature>
<dbReference type="Pfam" id="PF00045">
    <property type="entry name" value="Hemopexin"/>
    <property type="match status" value="4"/>
</dbReference>
<keyword evidence="2" id="KW-0645">Protease</keyword>
<dbReference type="CDD" id="cd00094">
    <property type="entry name" value="HX"/>
    <property type="match status" value="1"/>
</dbReference>
<dbReference type="InterPro" id="IPR036365">
    <property type="entry name" value="PGBD-like_sf"/>
</dbReference>
<feature type="binding site" evidence="11">
    <location>
        <position position="194"/>
    </location>
    <ligand>
        <name>Ca(2+)</name>
        <dbReference type="ChEBI" id="CHEBI:29108"/>
        <label>2</label>
    </ligand>
</feature>
<feature type="compositionally biased region" description="Basic and acidic residues" evidence="14">
    <location>
        <begin position="582"/>
        <end position="601"/>
    </location>
</feature>
<evidence type="ECO:0000256" key="11">
    <source>
        <dbReference type="PIRSR" id="PIRSR621190-2"/>
    </source>
</evidence>
<feature type="active site" evidence="10">
    <location>
        <position position="254"/>
    </location>
</feature>
<keyword evidence="11" id="KW-0106">Calcium</keyword>
<feature type="binding site" evidence="11">
    <location>
        <position position="382"/>
    </location>
    <ligand>
        <name>Ca(2+)</name>
        <dbReference type="ChEBI" id="CHEBI:29108"/>
        <label>5</label>
    </ligand>
</feature>
<dbReference type="SMART" id="SM00120">
    <property type="entry name" value="HX"/>
    <property type="match status" value="4"/>
</dbReference>
<dbReference type="InterPro" id="IPR000585">
    <property type="entry name" value="Hemopexin-like_dom"/>
</dbReference>
<feature type="transmembrane region" description="Helical" evidence="15">
    <location>
        <begin position="618"/>
        <end position="641"/>
    </location>
</feature>
<evidence type="ECO:0000256" key="4">
    <source>
        <dbReference type="ARBA" id="ARBA00022729"/>
    </source>
</evidence>
<dbReference type="AlphaFoldDB" id="A0AAE1DTM5"/>
<feature type="region of interest" description="Disordered" evidence="14">
    <location>
        <begin position="561"/>
        <end position="605"/>
    </location>
</feature>
<evidence type="ECO:0000313" key="18">
    <source>
        <dbReference type="Proteomes" id="UP001283361"/>
    </source>
</evidence>
<feature type="domain" description="Peptidase metallopeptidase" evidence="16">
    <location>
        <begin position="140"/>
        <end position="298"/>
    </location>
</feature>
<feature type="binding site" evidence="11">
    <location>
        <position position="232"/>
    </location>
    <ligand>
        <name>Ca(2+)</name>
        <dbReference type="ChEBI" id="CHEBI:29108"/>
        <label>3</label>
    </ligand>
</feature>
<keyword evidence="3 11" id="KW-0479">Metal-binding</keyword>
<sequence>MKLSTDAETSCRPTAADGVVGCVVRKFALTLLGKRWVGSAVFHKFKPQAQVGGCVGLDVDGVSSYLQKFGYLPEDDHRAASLRTEESLTQAIRQFQKMAGVPITGVLDNATQEMMSLPRCGNKDQDLGIKRLRRKRYALQGSKWARSDITYKISSYPRGVSRDAADKEIHSALKIWGDVTNLNFIPRPYSRRVDINVLFTRRDHGDGNPFDGRGGTLAHAFFPQYGGDAHFDNDEEWTINMASGINMFQVAAHEFGHSLGLSHSSNRSALMAPFYRGYQKNFRLGSDDVRGIQRLYGVPTRSRSASSGSRSSTPKVDEGPVLSVPKLCVDPKIDAMFTGNGHETYIFKGDDYYKIEPWGIAKGYPRSISEDWYPLKGPIDSALYWANGYTYLFKGSKYYKFYGRRYKYSRSIRSGFMGIPDNIDASFVWSKNKITYFIKGNQYWRYSTNEADPEYPKPLSLWGTGMPSRIDAAVRWRNDKTYFFRGDNYYRYNDYEYMIDDSYPRSTAQWWLGCPAKETVRNIHQIQDLNGIPEKPIPDFSGGQSEYIQLAMEREIQSDLSTEGALREADKPNATLESPFESSEKESDRETGSVSTDERSFGDGSGLKHGSRNFSIRLYTVSCGGLSLFGVLVALVPSFLLRSVR</sequence>
<dbReference type="Pfam" id="PF00413">
    <property type="entry name" value="Peptidase_M10"/>
    <property type="match status" value="1"/>
</dbReference>
<comment type="caution">
    <text evidence="17">The sequence shown here is derived from an EMBL/GenBank/DDBJ whole genome shotgun (WGS) entry which is preliminary data.</text>
</comment>
<dbReference type="InterPro" id="IPR033739">
    <property type="entry name" value="M10A_MMP"/>
</dbReference>
<dbReference type="InterPro" id="IPR002477">
    <property type="entry name" value="Peptidoglycan-bd-like"/>
</dbReference>
<dbReference type="InterPro" id="IPR024079">
    <property type="entry name" value="MetalloPept_cat_dom_sf"/>
</dbReference>
<evidence type="ECO:0000256" key="7">
    <source>
        <dbReference type="ARBA" id="ARBA00022833"/>
    </source>
</evidence>
<feature type="repeat" description="Hemopexin" evidence="13">
    <location>
        <begin position="330"/>
        <end position="375"/>
    </location>
</feature>
<feature type="binding site" evidence="11">
    <location>
        <position position="235"/>
    </location>
    <ligand>
        <name>Ca(2+)</name>
        <dbReference type="ChEBI" id="CHEBI:29108"/>
        <label>3</label>
    </ligand>
</feature>
<evidence type="ECO:0000256" key="13">
    <source>
        <dbReference type="PROSITE-ProRule" id="PRU01011"/>
    </source>
</evidence>
<organism evidence="17 18">
    <name type="scientific">Elysia crispata</name>
    <name type="common">lettuce slug</name>
    <dbReference type="NCBI Taxonomy" id="231223"/>
    <lineage>
        <taxon>Eukaryota</taxon>
        <taxon>Metazoa</taxon>
        <taxon>Spiralia</taxon>
        <taxon>Lophotrochozoa</taxon>
        <taxon>Mollusca</taxon>
        <taxon>Gastropoda</taxon>
        <taxon>Heterobranchia</taxon>
        <taxon>Euthyneura</taxon>
        <taxon>Panpulmonata</taxon>
        <taxon>Sacoglossa</taxon>
        <taxon>Placobranchoidea</taxon>
        <taxon>Plakobranchidae</taxon>
        <taxon>Elysia</taxon>
    </lineage>
</organism>
<dbReference type="GO" id="GO:0031012">
    <property type="term" value="C:extracellular matrix"/>
    <property type="evidence" value="ECO:0007669"/>
    <property type="project" value="InterPro"/>
</dbReference>
<feature type="binding site" evidence="11">
    <location>
        <position position="226"/>
    </location>
    <ligand>
        <name>Ca(2+)</name>
        <dbReference type="ChEBI" id="CHEBI:29108"/>
        <label>2</label>
    </ligand>
</feature>
<dbReference type="Pfam" id="PF01471">
    <property type="entry name" value="PG_binding_1"/>
    <property type="match status" value="1"/>
</dbReference>
<dbReference type="InterPro" id="IPR036375">
    <property type="entry name" value="Hemopexin-like_dom_sf"/>
</dbReference>